<feature type="compositionally biased region" description="Low complexity" evidence="5">
    <location>
        <begin position="724"/>
        <end position="736"/>
    </location>
</feature>
<comment type="caution">
    <text evidence="8">The sequence shown here is derived from an EMBL/GenBank/DDBJ whole genome shotgun (WGS) entry which is preliminary data.</text>
</comment>
<feature type="compositionally biased region" description="Polar residues" evidence="5">
    <location>
        <begin position="276"/>
        <end position="292"/>
    </location>
</feature>
<evidence type="ECO:0000256" key="3">
    <source>
        <dbReference type="ARBA" id="ARBA00022833"/>
    </source>
</evidence>
<evidence type="ECO:0000259" key="6">
    <source>
        <dbReference type="PROSITE" id="PS50172"/>
    </source>
</evidence>
<evidence type="ECO:0000313" key="9">
    <source>
        <dbReference type="Proteomes" id="UP000429607"/>
    </source>
</evidence>
<dbReference type="CDD" id="cd17716">
    <property type="entry name" value="BRCT_microcephalin_rpt1"/>
    <property type="match status" value="1"/>
</dbReference>
<dbReference type="Gene3D" id="3.40.50.10190">
    <property type="entry name" value="BRCT domain"/>
    <property type="match status" value="3"/>
</dbReference>
<feature type="compositionally biased region" description="Basic and acidic residues" evidence="5">
    <location>
        <begin position="385"/>
        <end position="395"/>
    </location>
</feature>
<evidence type="ECO:0000313" key="8">
    <source>
        <dbReference type="EMBL" id="KAE8988245.1"/>
    </source>
</evidence>
<name>A0A6A3J7C3_9STRA</name>
<evidence type="ECO:0008006" key="10">
    <source>
        <dbReference type="Google" id="ProtNLM"/>
    </source>
</evidence>
<feature type="region of interest" description="Disordered" evidence="5">
    <location>
        <begin position="714"/>
        <end position="737"/>
    </location>
</feature>
<feature type="compositionally biased region" description="Low complexity" evidence="5">
    <location>
        <begin position="548"/>
        <end position="563"/>
    </location>
</feature>
<dbReference type="AlphaFoldDB" id="A0A6A3J7C3"/>
<dbReference type="SUPFAM" id="SSF52113">
    <property type="entry name" value="BRCT domain"/>
    <property type="match status" value="3"/>
</dbReference>
<dbReference type="SMART" id="SM00292">
    <property type="entry name" value="BRCT"/>
    <property type="match status" value="2"/>
</dbReference>
<feature type="compositionally biased region" description="Basic residues" evidence="5">
    <location>
        <begin position="630"/>
        <end position="639"/>
    </location>
</feature>
<dbReference type="PANTHER" id="PTHR14625">
    <property type="entry name" value="MICROCEPHALIN"/>
    <property type="match status" value="1"/>
</dbReference>
<feature type="region of interest" description="Disordered" evidence="5">
    <location>
        <begin position="686"/>
        <end position="705"/>
    </location>
</feature>
<evidence type="ECO:0000259" key="7">
    <source>
        <dbReference type="PROSITE" id="PS50199"/>
    </source>
</evidence>
<evidence type="ECO:0000256" key="4">
    <source>
        <dbReference type="PROSITE-ProRule" id="PRU00322"/>
    </source>
</evidence>
<feature type="region of interest" description="Disordered" evidence="5">
    <location>
        <begin position="271"/>
        <end position="407"/>
    </location>
</feature>
<gene>
    <name evidence="8" type="ORF">PR001_g22094</name>
</gene>
<dbReference type="PANTHER" id="PTHR14625:SF3">
    <property type="entry name" value="MICROCEPHALIN"/>
    <property type="match status" value="1"/>
</dbReference>
<protein>
    <recommendedName>
        <fullName evidence="10">RanBP2-type domain-containing protein</fullName>
    </recommendedName>
</protein>
<evidence type="ECO:0000256" key="1">
    <source>
        <dbReference type="ARBA" id="ARBA00022723"/>
    </source>
</evidence>
<feature type="region of interest" description="Disordered" evidence="5">
    <location>
        <begin position="468"/>
        <end position="670"/>
    </location>
</feature>
<sequence>MVAAVSVSLSAGPRSTRMTTRTAPRPRSAAGSVASASSRAAKTSSTSSAPVRRRPRTASTAGPLKGVVAMVDVRVGADAQIDCSDVVARKLRELGASTVKRVTPKLTHMVLSHYTPAWKTKIAKWQAGGGSMAAAATRYELKIVSQLWVNACYVSKKRMDERPFFPVSQQSVAGAVVSTAKPKLKRRQSLGADAPKAASETTETQEADNATKTTNTKKTDTGTNANVAAPSTPPPKINKALNGARRKRRAHSMEPMTSDAILKMLGSTEPAPEATVLSTPTQPIRQRTMSSSAKRRKTLNGPPTQQDEDEITASQVSGIVAESDSENEQEEEEEAQRSEVIVILDSQASPAPLERKQESSGVLTGSSTTPTASGADFSIGTPDDSSAKKEPTARELRRRNRNSLSYGGGLTLKSGIWTCTACGCSNPRTRRFCTDCHAARGSAKSPGADSVATASPATVASIVADSPKTPATAAATTPASITPGTQTTPAPATPVSKTPPSKRKSTAPRSATKMKTPSSSPSVLERTSRSLTRATASSAAKMRTLSPAVSRVTRATSRSTTSSPVIRSRTQSPAARCSTSSQTTRTSTAARSSTSDHTTRTLTAARSSTSGQTTRTSLASASVSTDVPMKKRAASKAARKLPTSATPSSAMKLTHSAAKKRARPPVSGNMLTTPVVKKARRDNNKENTVDGKHMATPGSVSGFSRKYRDLDSTPIPMSMSFSSTTNRTTPRNTPRNVIGITGVSPEARGVLQCAIHAIDANMANGDGHRKARVVKSVDYSAGVTHLIVGKDARRTIKVLFAIARGAWIVTEDWAFSSLEQERWLPEADFEITMFANKYSREHPESRQIFKGMKFFVGSNVEPSREVLQSLIQVSGGEICKQISVADICICGDASLFRRAQRTGTRVVTSKWVFDSIATMKLEDDSKYTFTDSFGTFGTPAKTPLKKRAAASGLEAHSSVPE</sequence>
<feature type="compositionally biased region" description="Low complexity" evidence="5">
    <location>
        <begin position="529"/>
        <end position="540"/>
    </location>
</feature>
<dbReference type="InterPro" id="IPR036420">
    <property type="entry name" value="BRCT_dom_sf"/>
</dbReference>
<dbReference type="InterPro" id="IPR022047">
    <property type="entry name" value="Microcephalin-like"/>
</dbReference>
<evidence type="ECO:0000256" key="2">
    <source>
        <dbReference type="ARBA" id="ARBA00022771"/>
    </source>
</evidence>
<accession>A0A6A3J7C3</accession>
<dbReference type="PROSITE" id="PS01358">
    <property type="entry name" value="ZF_RANBP2_1"/>
    <property type="match status" value="1"/>
</dbReference>
<dbReference type="EMBL" id="QXFV01002410">
    <property type="protein sequence ID" value="KAE8988245.1"/>
    <property type="molecule type" value="Genomic_DNA"/>
</dbReference>
<feature type="compositionally biased region" description="Low complexity" evidence="5">
    <location>
        <begin position="207"/>
        <end position="226"/>
    </location>
</feature>
<dbReference type="InterPro" id="IPR001876">
    <property type="entry name" value="Znf_RanBP2"/>
</dbReference>
<dbReference type="InterPro" id="IPR001357">
    <property type="entry name" value="BRCT_dom"/>
</dbReference>
<feature type="compositionally biased region" description="Low complexity" evidence="5">
    <location>
        <begin position="13"/>
        <end position="50"/>
    </location>
</feature>
<dbReference type="GO" id="GO:0008270">
    <property type="term" value="F:zinc ion binding"/>
    <property type="evidence" value="ECO:0007669"/>
    <property type="project" value="UniProtKB-KW"/>
</dbReference>
<dbReference type="PROSITE" id="PS50172">
    <property type="entry name" value="BRCT"/>
    <property type="match status" value="3"/>
</dbReference>
<feature type="region of interest" description="Disordered" evidence="5">
    <location>
        <begin position="176"/>
        <end position="256"/>
    </location>
</feature>
<dbReference type="GO" id="GO:0000278">
    <property type="term" value="P:mitotic cell cycle"/>
    <property type="evidence" value="ECO:0007669"/>
    <property type="project" value="TreeGrafter"/>
</dbReference>
<dbReference type="CDD" id="cd17736">
    <property type="entry name" value="BRCT_microcephalin_rpt2"/>
    <property type="match status" value="1"/>
</dbReference>
<reference evidence="8 9" key="1">
    <citation type="submission" date="2018-09" db="EMBL/GenBank/DDBJ databases">
        <title>Genomic investigation of the strawberry pathogen Phytophthora fragariae indicates pathogenicity is determined by transcriptional variation in three key races.</title>
        <authorList>
            <person name="Adams T.M."/>
            <person name="Armitage A.D."/>
            <person name="Sobczyk M.K."/>
            <person name="Bates H.J."/>
            <person name="Dunwell J.M."/>
            <person name="Nellist C.F."/>
            <person name="Harrison R.J."/>
        </authorList>
    </citation>
    <scope>NUCLEOTIDE SEQUENCE [LARGE SCALE GENOMIC DNA]</scope>
    <source>
        <strain evidence="8 9">SCRP249</strain>
    </source>
</reference>
<feature type="compositionally biased region" description="Polar residues" evidence="5">
    <location>
        <begin position="564"/>
        <end position="573"/>
    </location>
</feature>
<feature type="domain" description="BRCT" evidence="6">
    <location>
        <begin position="771"/>
        <end position="831"/>
    </location>
</feature>
<feature type="compositionally biased region" description="Acidic residues" evidence="5">
    <location>
        <begin position="323"/>
        <end position="334"/>
    </location>
</feature>
<dbReference type="PROSITE" id="PS50199">
    <property type="entry name" value="ZF_RANBP2_2"/>
    <property type="match status" value="1"/>
</dbReference>
<feature type="compositionally biased region" description="Low complexity" evidence="5">
    <location>
        <begin position="574"/>
        <end position="617"/>
    </location>
</feature>
<proteinExistence type="predicted"/>
<dbReference type="Pfam" id="PF16589">
    <property type="entry name" value="BRCT_2"/>
    <property type="match status" value="1"/>
</dbReference>
<dbReference type="CDD" id="cd17751">
    <property type="entry name" value="BRCT_microcephalin_rpt3"/>
    <property type="match status" value="1"/>
</dbReference>
<organism evidence="8 9">
    <name type="scientific">Phytophthora rubi</name>
    <dbReference type="NCBI Taxonomy" id="129364"/>
    <lineage>
        <taxon>Eukaryota</taxon>
        <taxon>Sar</taxon>
        <taxon>Stramenopiles</taxon>
        <taxon>Oomycota</taxon>
        <taxon>Peronosporomycetes</taxon>
        <taxon>Peronosporales</taxon>
        <taxon>Peronosporaceae</taxon>
        <taxon>Phytophthora</taxon>
    </lineage>
</organism>
<keyword evidence="1" id="KW-0479">Metal-binding</keyword>
<feature type="compositionally biased region" description="Low complexity" evidence="5">
    <location>
        <begin position="468"/>
        <end position="494"/>
    </location>
</feature>
<feature type="domain" description="BRCT" evidence="6">
    <location>
        <begin position="59"/>
        <end position="166"/>
    </location>
</feature>
<feature type="domain" description="BRCT" evidence="6">
    <location>
        <begin position="844"/>
        <end position="929"/>
    </location>
</feature>
<keyword evidence="2 4" id="KW-0863">Zinc-finger</keyword>
<feature type="region of interest" description="Disordered" evidence="5">
    <location>
        <begin position="1"/>
        <end position="61"/>
    </location>
</feature>
<evidence type="ECO:0000256" key="5">
    <source>
        <dbReference type="SAM" id="MobiDB-lite"/>
    </source>
</evidence>
<feature type="compositionally biased region" description="Low complexity" evidence="5">
    <location>
        <begin position="364"/>
        <end position="375"/>
    </location>
</feature>
<feature type="domain" description="RanBP2-type" evidence="7">
    <location>
        <begin position="413"/>
        <end position="442"/>
    </location>
</feature>
<dbReference type="Proteomes" id="UP000429607">
    <property type="component" value="Unassembled WGS sequence"/>
</dbReference>
<feature type="compositionally biased region" description="Polar residues" evidence="5">
    <location>
        <begin position="507"/>
        <end position="522"/>
    </location>
</feature>
<keyword evidence="3" id="KW-0862">Zinc</keyword>